<evidence type="ECO:0000256" key="9">
    <source>
        <dbReference type="ARBA" id="ARBA00023136"/>
    </source>
</evidence>
<evidence type="ECO:0000256" key="7">
    <source>
        <dbReference type="ARBA" id="ARBA00022989"/>
    </source>
</evidence>
<dbReference type="SMART" id="SM01323">
    <property type="entry name" value="YajC"/>
    <property type="match status" value="1"/>
</dbReference>
<keyword evidence="7 11" id="KW-1133">Transmembrane helix</keyword>
<comment type="caution">
    <text evidence="12">The sequence shown here is derived from an EMBL/GenBank/DDBJ whole genome shotgun (WGS) entry which is preliminary data.</text>
</comment>
<comment type="similarity">
    <text evidence="2">Belongs to the YajC family.</text>
</comment>
<evidence type="ECO:0000256" key="10">
    <source>
        <dbReference type="SAM" id="MobiDB-lite"/>
    </source>
</evidence>
<sequence>MSNLILAAQTNAGMGGNFSFLIIIILMFVVMYFTMIRPGKKQQNQRKTMLDGMKKGDRIVTIGGLHGVIDSIDTAAGTVVIDADGIFLTFNRTAIRDVHPTEAAPVATDDQTAAPKEETHDASSETTVGQEPTADDKKSDDADDKADQK</sequence>
<dbReference type="PANTHER" id="PTHR33909">
    <property type="entry name" value="SEC TRANSLOCON ACCESSORY COMPLEX SUBUNIT YAJC"/>
    <property type="match status" value="1"/>
</dbReference>
<feature type="region of interest" description="Disordered" evidence="10">
    <location>
        <begin position="99"/>
        <end position="149"/>
    </location>
</feature>
<proteinExistence type="inferred from homology"/>
<keyword evidence="8" id="KW-0811">Translocation</keyword>
<comment type="subcellular location">
    <subcellularLocation>
        <location evidence="1">Cell membrane</location>
        <topology evidence="1">Single-pass membrane protein</topology>
    </subcellularLocation>
</comment>
<accession>A0ABW4BLM3</accession>
<dbReference type="PRINTS" id="PR01853">
    <property type="entry name" value="YAJCTRNLCASE"/>
</dbReference>
<protein>
    <submittedName>
        <fullName evidence="12">Preprotein translocase subunit YajC</fullName>
    </submittedName>
</protein>
<evidence type="ECO:0000256" key="2">
    <source>
        <dbReference type="ARBA" id="ARBA00006742"/>
    </source>
</evidence>
<evidence type="ECO:0000256" key="5">
    <source>
        <dbReference type="ARBA" id="ARBA00022692"/>
    </source>
</evidence>
<keyword evidence="4" id="KW-1003">Cell membrane</keyword>
<evidence type="ECO:0000313" key="13">
    <source>
        <dbReference type="Proteomes" id="UP001597191"/>
    </source>
</evidence>
<keyword evidence="9 11" id="KW-0472">Membrane</keyword>
<gene>
    <name evidence="12" type="primary">yajC</name>
    <name evidence="12" type="ORF">ACFQ4R_04310</name>
</gene>
<evidence type="ECO:0000256" key="6">
    <source>
        <dbReference type="ARBA" id="ARBA00022927"/>
    </source>
</evidence>
<evidence type="ECO:0000256" key="11">
    <source>
        <dbReference type="SAM" id="Phobius"/>
    </source>
</evidence>
<evidence type="ECO:0000256" key="8">
    <source>
        <dbReference type="ARBA" id="ARBA00023010"/>
    </source>
</evidence>
<feature type="transmembrane region" description="Helical" evidence="11">
    <location>
        <begin position="18"/>
        <end position="36"/>
    </location>
</feature>
<name>A0ABW4BLM3_9LACO</name>
<dbReference type="PANTHER" id="PTHR33909:SF1">
    <property type="entry name" value="SEC TRANSLOCON ACCESSORY COMPLEX SUBUNIT YAJC"/>
    <property type="match status" value="1"/>
</dbReference>
<dbReference type="Proteomes" id="UP001597191">
    <property type="component" value="Unassembled WGS sequence"/>
</dbReference>
<organism evidence="12 13">
    <name type="scientific">Lapidilactobacillus gannanensis</name>
    <dbReference type="NCBI Taxonomy" id="2486002"/>
    <lineage>
        <taxon>Bacteria</taxon>
        <taxon>Bacillati</taxon>
        <taxon>Bacillota</taxon>
        <taxon>Bacilli</taxon>
        <taxon>Lactobacillales</taxon>
        <taxon>Lactobacillaceae</taxon>
        <taxon>Lapidilactobacillus</taxon>
    </lineage>
</organism>
<dbReference type="InterPro" id="IPR003849">
    <property type="entry name" value="Preprotein_translocase_YajC"/>
</dbReference>
<dbReference type="NCBIfam" id="TIGR00739">
    <property type="entry name" value="yajC"/>
    <property type="match status" value="1"/>
</dbReference>
<dbReference type="EMBL" id="JBHTOH010000025">
    <property type="protein sequence ID" value="MFD1410839.1"/>
    <property type="molecule type" value="Genomic_DNA"/>
</dbReference>
<keyword evidence="6" id="KW-0653">Protein transport</keyword>
<keyword evidence="5 11" id="KW-0812">Transmembrane</keyword>
<dbReference type="Pfam" id="PF02699">
    <property type="entry name" value="YajC"/>
    <property type="match status" value="1"/>
</dbReference>
<evidence type="ECO:0000313" key="12">
    <source>
        <dbReference type="EMBL" id="MFD1410839.1"/>
    </source>
</evidence>
<keyword evidence="3" id="KW-0813">Transport</keyword>
<evidence type="ECO:0000256" key="4">
    <source>
        <dbReference type="ARBA" id="ARBA00022475"/>
    </source>
</evidence>
<evidence type="ECO:0000256" key="1">
    <source>
        <dbReference type="ARBA" id="ARBA00004162"/>
    </source>
</evidence>
<dbReference type="RefSeq" id="WP_379880378.1">
    <property type="nucleotide sequence ID" value="NZ_JBHTOH010000025.1"/>
</dbReference>
<evidence type="ECO:0000256" key="3">
    <source>
        <dbReference type="ARBA" id="ARBA00022448"/>
    </source>
</evidence>
<keyword evidence="13" id="KW-1185">Reference proteome</keyword>
<reference evidence="13" key="1">
    <citation type="journal article" date="2019" name="Int. J. Syst. Evol. Microbiol.">
        <title>The Global Catalogue of Microorganisms (GCM) 10K type strain sequencing project: providing services to taxonomists for standard genome sequencing and annotation.</title>
        <authorList>
            <consortium name="The Broad Institute Genomics Platform"/>
            <consortium name="The Broad Institute Genome Sequencing Center for Infectious Disease"/>
            <person name="Wu L."/>
            <person name="Ma J."/>
        </authorList>
    </citation>
    <scope>NUCLEOTIDE SEQUENCE [LARGE SCALE GENOMIC DNA]</scope>
    <source>
        <strain evidence="13">CCM 8937</strain>
    </source>
</reference>
<feature type="compositionally biased region" description="Basic and acidic residues" evidence="10">
    <location>
        <begin position="134"/>
        <end position="149"/>
    </location>
</feature>